<evidence type="ECO:0000313" key="2">
    <source>
        <dbReference type="EMBL" id="KAH8989757.1"/>
    </source>
</evidence>
<dbReference type="AlphaFoldDB" id="A0AAD4LJM9"/>
<evidence type="ECO:0000313" key="3">
    <source>
        <dbReference type="Proteomes" id="UP001201163"/>
    </source>
</evidence>
<comment type="caution">
    <text evidence="2">The sequence shown here is derived from an EMBL/GenBank/DDBJ whole genome shotgun (WGS) entry which is preliminary data.</text>
</comment>
<proteinExistence type="predicted"/>
<evidence type="ECO:0008006" key="4">
    <source>
        <dbReference type="Google" id="ProtNLM"/>
    </source>
</evidence>
<dbReference type="Proteomes" id="UP001201163">
    <property type="component" value="Unassembled WGS sequence"/>
</dbReference>
<reference evidence="2" key="1">
    <citation type="submission" date="2022-01" db="EMBL/GenBank/DDBJ databases">
        <title>Comparative genomics reveals a dynamic genome evolution in the ectomycorrhizal milk-cap (Lactarius) mushrooms.</title>
        <authorList>
            <consortium name="DOE Joint Genome Institute"/>
            <person name="Lebreton A."/>
            <person name="Tang N."/>
            <person name="Kuo A."/>
            <person name="LaButti K."/>
            <person name="Drula E."/>
            <person name="Barry K."/>
            <person name="Clum A."/>
            <person name="Lipzen A."/>
            <person name="Mousain D."/>
            <person name="Ng V."/>
            <person name="Wang R."/>
            <person name="Wang X."/>
            <person name="Dai Y."/>
            <person name="Henrissat B."/>
            <person name="Grigoriev I.V."/>
            <person name="Guerin-Laguette A."/>
            <person name="Yu F."/>
            <person name="Martin F.M."/>
        </authorList>
    </citation>
    <scope>NUCLEOTIDE SEQUENCE</scope>
    <source>
        <strain evidence="2">QP</strain>
    </source>
</reference>
<feature type="chain" id="PRO_5042253440" description="Secreted protein" evidence="1">
    <location>
        <begin position="19"/>
        <end position="136"/>
    </location>
</feature>
<keyword evidence="1" id="KW-0732">Signal</keyword>
<dbReference type="EMBL" id="JAKELL010000035">
    <property type="protein sequence ID" value="KAH8989757.1"/>
    <property type="molecule type" value="Genomic_DNA"/>
</dbReference>
<gene>
    <name evidence="2" type="ORF">EDB92DRAFT_842381</name>
</gene>
<protein>
    <recommendedName>
        <fullName evidence="4">Secreted protein</fullName>
    </recommendedName>
</protein>
<evidence type="ECO:0000256" key="1">
    <source>
        <dbReference type="SAM" id="SignalP"/>
    </source>
</evidence>
<name>A0AAD4LJM9_9AGAM</name>
<organism evidence="2 3">
    <name type="scientific">Lactarius akahatsu</name>
    <dbReference type="NCBI Taxonomy" id="416441"/>
    <lineage>
        <taxon>Eukaryota</taxon>
        <taxon>Fungi</taxon>
        <taxon>Dikarya</taxon>
        <taxon>Basidiomycota</taxon>
        <taxon>Agaricomycotina</taxon>
        <taxon>Agaricomycetes</taxon>
        <taxon>Russulales</taxon>
        <taxon>Russulaceae</taxon>
        <taxon>Lactarius</taxon>
    </lineage>
</organism>
<feature type="signal peptide" evidence="1">
    <location>
        <begin position="1"/>
        <end position="18"/>
    </location>
</feature>
<keyword evidence="3" id="KW-1185">Reference proteome</keyword>
<accession>A0AAD4LJM9</accession>
<sequence length="136" mass="15392">MSMCWARAQSWVRAKVLSLVLVSLPSCNRDRKILQPIISPPIKPTAYRFSRKQNHATELLRIVMLSPTVFWSQGYQSMPRSGFMTAIAIVSHAPRHRALQTFHPDLVFLSACYRSVSNELLYLTAAQRSIANSEAC</sequence>